<organism evidence="1 2">
    <name type="scientific">Rickenella mellea</name>
    <dbReference type="NCBI Taxonomy" id="50990"/>
    <lineage>
        <taxon>Eukaryota</taxon>
        <taxon>Fungi</taxon>
        <taxon>Dikarya</taxon>
        <taxon>Basidiomycota</taxon>
        <taxon>Agaricomycotina</taxon>
        <taxon>Agaricomycetes</taxon>
        <taxon>Hymenochaetales</taxon>
        <taxon>Rickenellaceae</taxon>
        <taxon>Rickenella</taxon>
    </lineage>
</organism>
<keyword evidence="2" id="KW-1185">Reference proteome</keyword>
<dbReference type="AlphaFoldDB" id="A0A4Y7PTW4"/>
<dbReference type="EMBL" id="ML170203">
    <property type="protein sequence ID" value="TDL18857.1"/>
    <property type="molecule type" value="Genomic_DNA"/>
</dbReference>
<sequence length="100" mass="11304">MSRSSLVALSILIECNLKSQLSLWPDFHDFHVICSRSNSQITAVISLRIEFEITDGRTFPWRDHQHGSGCYILDHGMSGWSLYTLPPSTGHAITAIIVRY</sequence>
<dbReference type="Proteomes" id="UP000294933">
    <property type="component" value="Unassembled WGS sequence"/>
</dbReference>
<reference evidence="1 2" key="1">
    <citation type="submission" date="2018-06" db="EMBL/GenBank/DDBJ databases">
        <title>A transcriptomic atlas of mushroom development highlights an independent origin of complex multicellularity.</title>
        <authorList>
            <consortium name="DOE Joint Genome Institute"/>
            <person name="Krizsan K."/>
            <person name="Almasi E."/>
            <person name="Merenyi Z."/>
            <person name="Sahu N."/>
            <person name="Viragh M."/>
            <person name="Koszo T."/>
            <person name="Mondo S."/>
            <person name="Kiss B."/>
            <person name="Balint B."/>
            <person name="Kues U."/>
            <person name="Barry K."/>
            <person name="Hegedus J.C."/>
            <person name="Henrissat B."/>
            <person name="Johnson J."/>
            <person name="Lipzen A."/>
            <person name="Ohm R."/>
            <person name="Nagy I."/>
            <person name="Pangilinan J."/>
            <person name="Yan J."/>
            <person name="Xiong Y."/>
            <person name="Grigoriev I.V."/>
            <person name="Hibbett D.S."/>
            <person name="Nagy L.G."/>
        </authorList>
    </citation>
    <scope>NUCLEOTIDE SEQUENCE [LARGE SCALE GENOMIC DNA]</scope>
    <source>
        <strain evidence="1 2">SZMC22713</strain>
    </source>
</reference>
<accession>A0A4Y7PTW4</accession>
<evidence type="ECO:0000313" key="2">
    <source>
        <dbReference type="Proteomes" id="UP000294933"/>
    </source>
</evidence>
<gene>
    <name evidence="1" type="ORF">BD410DRAFT_461834</name>
</gene>
<proteinExistence type="predicted"/>
<dbReference type="VEuPathDB" id="FungiDB:BD410DRAFT_461834"/>
<protein>
    <submittedName>
        <fullName evidence="1">Uncharacterized protein</fullName>
    </submittedName>
</protein>
<name>A0A4Y7PTW4_9AGAM</name>
<evidence type="ECO:0000313" key="1">
    <source>
        <dbReference type="EMBL" id="TDL18857.1"/>
    </source>
</evidence>